<evidence type="ECO:0000256" key="1">
    <source>
        <dbReference type="ARBA" id="ARBA00010116"/>
    </source>
</evidence>
<evidence type="ECO:0000313" key="4">
    <source>
        <dbReference type="EMBL" id="MCE4556182.1"/>
    </source>
</evidence>
<sequence>MLQSIVTQGWRRLAQAVLGLGMAALLSACGGGGGSAGDTVFPAPGSGGGTGGGGTTGPTAADLVVTLSGSTLPTDGTGSVLVTVYAVDAKRNTIADVPVSISVDSNALISTSAAKTDSTGVVTGSVKIGSDQSKRTITVTAASGSITKTAQVSVVTPSPTGNTSGPSLTVGLSATQITPAVGSTVTVQLKSATGVALSDVVVSLATGRGNLADLSVATVRTDGSGQATAQLKAGTAGITGADYVTAFATIGSTTVSAQQAFTVTGALPTLTVSPANVTLRLSQPAPQVTATLRDAAGNPVANQVVTFTPSSTINVTPTPGSAPTDTNGIVGSTLKLSNFAGTSSSTDTLRVTANYADQFLASNVVVQIVGETPTATMTLANSNIGGSITSSTASVLVRDVSGVAVAGQLVQFTSQFGLVKFDASTALTDGTGVAKVTVTPSNSTSNGADVVKATVTVNGIDATDSKPVQVVSATSPGAPVLQLGLSSASVSAAVPATVTATLTDSRGQPVPGQVVTFAVVRGLGKTNVGTALTDVNGKAVALLSPATAASAGADEVTAAVQYGGTSLSATQGFQVQATNATIVSFTGPTSLSAYAQDTLTLTLAGASVDSPVKLSVSSSCAAVGKATVSPASISATSNTISLQYRDNGCGAVQPSDLLQVVIDGTSTAKQLTMSIAAPAAVSLAFIESKPEQIFLKGSGFTESSIVTFEVRDAAGNPLPNKTVELRLQTGAGGVTMEGRAVESVNPPSANPFTQTSNALGRVSVRVNSGTQPTPVRVHACLAPCTASGSIATVSSNLSVGIGLPSQLNFSMSQQTINIEGYNRDNEPNTYTLIAADRSGNPVPIGTTINFVTEGGQVESSKQISQTNGISQATANFASAQPKPVDGRVTVVAYALGEESFIDTNGNNIYDAGEEFQDLGNIFKDRNYDGFYDASFDEFIGTNLAGNTNTACVPPTTVAIFGLTAYTPSVPGTCDGKWTGSGQIYVRRAVETVLSTSTARPLWPGGDSRIVNVNGTLPMQTGPTTSQVSNLYVASGDTICNAGATGSFSLLASDANAGLLKSGLALPINYSDQNSYIVLPRLNPMPAGTVVSAATPTQGFSVTVAGGSPVPSTSQANLVSIGYNFDTASAGSVTVTFTSPRGTGTSYNFTVKRTCP</sequence>
<evidence type="ECO:0000256" key="2">
    <source>
        <dbReference type="SAM" id="SignalP"/>
    </source>
</evidence>
<comment type="caution">
    <text evidence="4">The sequence shown here is derived from an EMBL/GenBank/DDBJ whole genome shotgun (WGS) entry which is preliminary data.</text>
</comment>
<gene>
    <name evidence="4" type="ORF">LXT13_17440</name>
</gene>
<dbReference type="InterPro" id="IPR003344">
    <property type="entry name" value="Big_1_dom"/>
</dbReference>
<dbReference type="SUPFAM" id="SSF49373">
    <property type="entry name" value="Invasin/intimin cell-adhesion fragments"/>
    <property type="match status" value="4"/>
</dbReference>
<dbReference type="InterPro" id="IPR013783">
    <property type="entry name" value="Ig-like_fold"/>
</dbReference>
<comment type="similarity">
    <text evidence="1">Belongs to the intimin/invasin family.</text>
</comment>
<protein>
    <recommendedName>
        <fullName evidence="3">Big-1 domain-containing protein</fullName>
    </recommendedName>
</protein>
<dbReference type="SMART" id="SM00634">
    <property type="entry name" value="BID_1"/>
    <property type="match status" value="5"/>
</dbReference>
<feature type="chain" id="PRO_5045247581" description="Big-1 domain-containing protein" evidence="2">
    <location>
        <begin position="29"/>
        <end position="1155"/>
    </location>
</feature>
<reference evidence="4 5" key="1">
    <citation type="submission" date="2021-12" db="EMBL/GenBank/DDBJ databases">
        <title>Genome seq of P8.</title>
        <authorList>
            <person name="Seo T."/>
        </authorList>
    </citation>
    <scope>NUCLEOTIDE SEQUENCE [LARGE SCALE GENOMIC DNA]</scope>
    <source>
        <strain evidence="4 5">P8</strain>
    </source>
</reference>
<proteinExistence type="inferred from homology"/>
<name>A0ABS8XZD1_9BURK</name>
<dbReference type="Proteomes" id="UP001200741">
    <property type="component" value="Unassembled WGS sequence"/>
</dbReference>
<keyword evidence="5" id="KW-1185">Reference proteome</keyword>
<dbReference type="RefSeq" id="WP_233373233.1">
    <property type="nucleotide sequence ID" value="NZ_JAJTWU010000007.1"/>
</dbReference>
<evidence type="ECO:0000313" key="5">
    <source>
        <dbReference type="Proteomes" id="UP001200741"/>
    </source>
</evidence>
<evidence type="ECO:0000259" key="3">
    <source>
        <dbReference type="PROSITE" id="PS51127"/>
    </source>
</evidence>
<dbReference type="EMBL" id="JAJTWU010000007">
    <property type="protein sequence ID" value="MCE4556182.1"/>
    <property type="molecule type" value="Genomic_DNA"/>
</dbReference>
<dbReference type="PROSITE" id="PS51127">
    <property type="entry name" value="BIG1"/>
    <property type="match status" value="2"/>
</dbReference>
<dbReference type="Gene3D" id="2.60.40.10">
    <property type="entry name" value="Immunoglobulins"/>
    <property type="match status" value="6"/>
</dbReference>
<accession>A0ABS8XZD1</accession>
<keyword evidence="2" id="KW-0732">Signal</keyword>
<organism evidence="4 5">
    <name type="scientific">Pelomonas cellulosilytica</name>
    <dbReference type="NCBI Taxonomy" id="2906762"/>
    <lineage>
        <taxon>Bacteria</taxon>
        <taxon>Pseudomonadati</taxon>
        <taxon>Pseudomonadota</taxon>
        <taxon>Betaproteobacteria</taxon>
        <taxon>Burkholderiales</taxon>
        <taxon>Sphaerotilaceae</taxon>
        <taxon>Roseateles</taxon>
    </lineage>
</organism>
<feature type="domain" description="Big-1" evidence="3">
    <location>
        <begin position="480"/>
        <end position="574"/>
    </location>
</feature>
<feature type="domain" description="Big-1" evidence="3">
    <location>
        <begin position="378"/>
        <end position="471"/>
    </location>
</feature>
<dbReference type="InterPro" id="IPR008964">
    <property type="entry name" value="Invasin/intimin_cell_adhesion"/>
</dbReference>
<feature type="signal peptide" evidence="2">
    <location>
        <begin position="1"/>
        <end position="28"/>
    </location>
</feature>